<dbReference type="AlphaFoldDB" id="A0A5C6K8H8"/>
<dbReference type="GO" id="GO:0008999">
    <property type="term" value="F:protein-N-terminal-alanine acetyltransferase activity"/>
    <property type="evidence" value="ECO:0007669"/>
    <property type="project" value="TreeGrafter"/>
</dbReference>
<dbReference type="InterPro" id="IPR016181">
    <property type="entry name" value="Acyl_CoA_acyltransferase"/>
</dbReference>
<organism evidence="6 7">
    <name type="scientific">Streptomyces misionensis</name>
    <dbReference type="NCBI Taxonomy" id="67331"/>
    <lineage>
        <taxon>Bacteria</taxon>
        <taxon>Bacillati</taxon>
        <taxon>Actinomycetota</taxon>
        <taxon>Actinomycetes</taxon>
        <taxon>Kitasatosporales</taxon>
        <taxon>Streptomycetaceae</taxon>
        <taxon>Streptomyces</taxon>
    </lineage>
</organism>
<feature type="region of interest" description="Disordered" evidence="4">
    <location>
        <begin position="166"/>
        <end position="196"/>
    </location>
</feature>
<name>A0A5C6K8H8_9ACTN</name>
<dbReference type="RefSeq" id="WP_146462966.1">
    <property type="nucleotide sequence ID" value="NZ_VOGW01000001.1"/>
</dbReference>
<comment type="caution">
    <text evidence="6">The sequence shown here is derived from an EMBL/GenBank/DDBJ whole genome shotgun (WGS) entry which is preliminary data.</text>
</comment>
<dbReference type="PROSITE" id="PS51186">
    <property type="entry name" value="GNAT"/>
    <property type="match status" value="1"/>
</dbReference>
<evidence type="ECO:0000256" key="4">
    <source>
        <dbReference type="SAM" id="MobiDB-lite"/>
    </source>
</evidence>
<accession>A0A5C6K8H8</accession>
<dbReference type="Gene3D" id="3.40.630.30">
    <property type="match status" value="1"/>
</dbReference>
<dbReference type="CDD" id="cd04301">
    <property type="entry name" value="NAT_SF"/>
    <property type="match status" value="1"/>
</dbReference>
<sequence length="196" mass="21236">MWLRNVSPDDVDAYVRMRCDPVMMADLGGPLPRAGMADKVRRDAEEAAADRAWLRMIVPDPARPDVVAGTVTLWSHDAGGEPVSEIGWMVLPEFQGRGLGRRAVRALLEQARDQDRWGLVHAFPATGNAASNGICRSVGFRLLGRTRTPFAGRVLTTNHWVVDPARDLAAPPGRDAPDGCGVRGANRSTPSPPPQE</sequence>
<dbReference type="SUPFAM" id="SSF55729">
    <property type="entry name" value="Acyl-CoA N-acyltransferases (Nat)"/>
    <property type="match status" value="1"/>
</dbReference>
<proteinExistence type="inferred from homology"/>
<evidence type="ECO:0000256" key="2">
    <source>
        <dbReference type="ARBA" id="ARBA00023315"/>
    </source>
</evidence>
<gene>
    <name evidence="6" type="ORF">FRZ03_00335</name>
</gene>
<protein>
    <submittedName>
        <fullName evidence="6">GNAT family N-acetyltransferase</fullName>
    </submittedName>
</protein>
<reference evidence="6" key="1">
    <citation type="journal article" date="2019" name="Microbiol. Resour. Announc.">
        <title>Draft Genomic Sequences of Streptomyces misionensis and Streptomyces albidoflavus, bacteria applied for phytopathogen biocontrol.</title>
        <authorList>
            <person name="Pylro V."/>
            <person name="Dias A."/>
            <person name="Andreote F."/>
            <person name="Varani A."/>
            <person name="Andreote C."/>
            <person name="Bernardo E."/>
            <person name="Martins T."/>
        </authorList>
    </citation>
    <scope>NUCLEOTIDE SEQUENCE [LARGE SCALE GENOMIC DNA]</scope>
    <source>
        <strain evidence="6">66</strain>
    </source>
</reference>
<dbReference type="Pfam" id="PF13302">
    <property type="entry name" value="Acetyltransf_3"/>
    <property type="match status" value="1"/>
</dbReference>
<dbReference type="Proteomes" id="UP000320481">
    <property type="component" value="Unassembled WGS sequence"/>
</dbReference>
<dbReference type="InterPro" id="IPR000182">
    <property type="entry name" value="GNAT_dom"/>
</dbReference>
<dbReference type="PANTHER" id="PTHR43792:SF8">
    <property type="entry name" value="[RIBOSOMAL PROTEIN US5]-ALANINE N-ACETYLTRANSFERASE"/>
    <property type="match status" value="1"/>
</dbReference>
<evidence type="ECO:0000259" key="5">
    <source>
        <dbReference type="PROSITE" id="PS51186"/>
    </source>
</evidence>
<keyword evidence="1 6" id="KW-0808">Transferase</keyword>
<dbReference type="InterPro" id="IPR051531">
    <property type="entry name" value="N-acetyltransferase"/>
</dbReference>
<comment type="similarity">
    <text evidence="3">Belongs to the acetyltransferase family. RimJ subfamily.</text>
</comment>
<dbReference type="EMBL" id="VOGW01000001">
    <property type="protein sequence ID" value="TWV58765.1"/>
    <property type="molecule type" value="Genomic_DNA"/>
</dbReference>
<evidence type="ECO:0000313" key="6">
    <source>
        <dbReference type="EMBL" id="TWV58765.1"/>
    </source>
</evidence>
<evidence type="ECO:0000256" key="1">
    <source>
        <dbReference type="ARBA" id="ARBA00022679"/>
    </source>
</evidence>
<dbReference type="GO" id="GO:0005737">
    <property type="term" value="C:cytoplasm"/>
    <property type="evidence" value="ECO:0007669"/>
    <property type="project" value="TreeGrafter"/>
</dbReference>
<evidence type="ECO:0000256" key="3">
    <source>
        <dbReference type="ARBA" id="ARBA00038502"/>
    </source>
</evidence>
<keyword evidence="7" id="KW-1185">Reference proteome</keyword>
<dbReference type="PANTHER" id="PTHR43792">
    <property type="entry name" value="GNAT FAMILY, PUTATIVE (AFU_ORTHOLOGUE AFUA_3G00765)-RELATED-RELATED"/>
    <property type="match status" value="1"/>
</dbReference>
<evidence type="ECO:0000313" key="7">
    <source>
        <dbReference type="Proteomes" id="UP000320481"/>
    </source>
</evidence>
<keyword evidence="2" id="KW-0012">Acyltransferase</keyword>
<feature type="domain" description="N-acetyltransferase" evidence="5">
    <location>
        <begin position="1"/>
        <end position="169"/>
    </location>
</feature>